<reference evidence="2" key="1">
    <citation type="submission" date="2020-10" db="EMBL/GenBank/DDBJ databases">
        <authorList>
            <person name="Gilroy R."/>
        </authorList>
    </citation>
    <scope>NUCLEOTIDE SEQUENCE</scope>
    <source>
        <strain evidence="2">ChiSjej5B23-6657</strain>
    </source>
</reference>
<feature type="transmembrane region" description="Helical" evidence="1">
    <location>
        <begin position="12"/>
        <end position="36"/>
    </location>
</feature>
<dbReference type="EMBL" id="DVHM01000005">
    <property type="protein sequence ID" value="HIR69697.1"/>
    <property type="molecule type" value="Genomic_DNA"/>
</dbReference>
<evidence type="ECO:0000256" key="1">
    <source>
        <dbReference type="SAM" id="Phobius"/>
    </source>
</evidence>
<sequence>MNQGKHTAGKVVLIVLIVLVSLFDLFWLIGTIGIFMEGEDASVSYNDMPVAELTDAPYLEELGQMYEGNATAGYTYYRLHIPVFSAGNKALEPEYDLYLDVEGEDYDDVERYYSYEEEESESVFERESAPLIPVGQTGEMTEVLRIADDADRIMVTFYSTADDYYDSENGRQMEIHKPR</sequence>
<accession>A0A9D1E7C4</accession>
<reference evidence="2" key="2">
    <citation type="journal article" date="2021" name="PeerJ">
        <title>Extensive microbial diversity within the chicken gut microbiome revealed by metagenomics and culture.</title>
        <authorList>
            <person name="Gilroy R."/>
            <person name="Ravi A."/>
            <person name="Getino M."/>
            <person name="Pursley I."/>
            <person name="Horton D.L."/>
            <person name="Alikhan N.F."/>
            <person name="Baker D."/>
            <person name="Gharbi K."/>
            <person name="Hall N."/>
            <person name="Watson M."/>
            <person name="Adriaenssens E.M."/>
            <person name="Foster-Nyarko E."/>
            <person name="Jarju S."/>
            <person name="Secka A."/>
            <person name="Antonio M."/>
            <person name="Oren A."/>
            <person name="Chaudhuri R.R."/>
            <person name="La Ragione R."/>
            <person name="Hildebrand F."/>
            <person name="Pallen M.J."/>
        </authorList>
    </citation>
    <scope>NUCLEOTIDE SEQUENCE</scope>
    <source>
        <strain evidence="2">ChiSjej5B23-6657</strain>
    </source>
</reference>
<name>A0A9D1E7C4_9FIRM</name>
<keyword evidence="1" id="KW-0812">Transmembrane</keyword>
<dbReference type="Proteomes" id="UP000823912">
    <property type="component" value="Unassembled WGS sequence"/>
</dbReference>
<organism evidence="2 3">
    <name type="scientific">Candidatus Pullilachnospira gallistercoris</name>
    <dbReference type="NCBI Taxonomy" id="2840911"/>
    <lineage>
        <taxon>Bacteria</taxon>
        <taxon>Bacillati</taxon>
        <taxon>Bacillota</taxon>
        <taxon>Clostridia</taxon>
        <taxon>Lachnospirales</taxon>
        <taxon>Lachnospiraceae</taxon>
        <taxon>Lachnospiraceae incertae sedis</taxon>
        <taxon>Candidatus Pullilachnospira</taxon>
    </lineage>
</organism>
<evidence type="ECO:0000313" key="2">
    <source>
        <dbReference type="EMBL" id="HIR69697.1"/>
    </source>
</evidence>
<dbReference type="AlphaFoldDB" id="A0A9D1E7C4"/>
<gene>
    <name evidence="2" type="ORF">IAA55_00255</name>
</gene>
<evidence type="ECO:0000313" key="3">
    <source>
        <dbReference type="Proteomes" id="UP000823912"/>
    </source>
</evidence>
<comment type="caution">
    <text evidence="2">The sequence shown here is derived from an EMBL/GenBank/DDBJ whole genome shotgun (WGS) entry which is preliminary data.</text>
</comment>
<protein>
    <submittedName>
        <fullName evidence="2">Uncharacterized protein</fullName>
    </submittedName>
</protein>
<keyword evidence="1" id="KW-0472">Membrane</keyword>
<keyword evidence="1" id="KW-1133">Transmembrane helix</keyword>
<proteinExistence type="predicted"/>